<evidence type="ECO:0000256" key="8">
    <source>
        <dbReference type="ARBA" id="ARBA00023047"/>
    </source>
</evidence>
<gene>
    <name evidence="18" type="ORF">HW115_17650</name>
</gene>
<dbReference type="PROSITE" id="PS51257">
    <property type="entry name" value="PROKAR_LIPOPROTEIN"/>
    <property type="match status" value="1"/>
</dbReference>
<dbReference type="PANTHER" id="PTHR33619:SF3">
    <property type="entry name" value="POLYSACCHARIDE EXPORT PROTEIN GFCE-RELATED"/>
    <property type="match status" value="1"/>
</dbReference>
<keyword evidence="19" id="KW-1185">Reference proteome</keyword>
<evidence type="ECO:0000313" key="18">
    <source>
        <dbReference type="EMBL" id="NWK57448.1"/>
    </source>
</evidence>
<keyword evidence="8" id="KW-0625">Polysaccharide transport</keyword>
<dbReference type="AlphaFoldDB" id="A0A851GI38"/>
<dbReference type="Gene3D" id="3.30.1950.10">
    <property type="entry name" value="wza like domain"/>
    <property type="match status" value="1"/>
</dbReference>
<feature type="domain" description="SLBB" evidence="17">
    <location>
        <begin position="114"/>
        <end position="185"/>
    </location>
</feature>
<evidence type="ECO:0000256" key="12">
    <source>
        <dbReference type="ARBA" id="ARBA00023139"/>
    </source>
</evidence>
<evidence type="ECO:0000256" key="1">
    <source>
        <dbReference type="ARBA" id="ARBA00004571"/>
    </source>
</evidence>
<comment type="caution">
    <text evidence="18">The sequence shown here is derived from an EMBL/GenBank/DDBJ whole genome shotgun (WGS) entry which is preliminary data.</text>
</comment>
<dbReference type="Gene3D" id="3.10.560.10">
    <property type="entry name" value="Outer membrane lipoprotein wza domain like"/>
    <property type="match status" value="1"/>
</dbReference>
<keyword evidence="9" id="KW-0406">Ion transport</keyword>
<feature type="chain" id="PRO_5032938162" evidence="15">
    <location>
        <begin position="26"/>
        <end position="194"/>
    </location>
</feature>
<keyword evidence="3" id="KW-0813">Transport</keyword>
<evidence type="ECO:0000259" key="16">
    <source>
        <dbReference type="Pfam" id="PF02563"/>
    </source>
</evidence>
<dbReference type="GO" id="GO:0009279">
    <property type="term" value="C:cell outer membrane"/>
    <property type="evidence" value="ECO:0007669"/>
    <property type="project" value="UniProtKB-SubCell"/>
</dbReference>
<keyword evidence="11" id="KW-0472">Membrane</keyword>
<evidence type="ECO:0000256" key="3">
    <source>
        <dbReference type="ARBA" id="ARBA00022448"/>
    </source>
</evidence>
<feature type="domain" description="Polysaccharide export protein N-terminal" evidence="16">
    <location>
        <begin position="25"/>
        <end position="100"/>
    </location>
</feature>
<dbReference type="GO" id="GO:0046930">
    <property type="term" value="C:pore complex"/>
    <property type="evidence" value="ECO:0007669"/>
    <property type="project" value="UniProtKB-KW"/>
</dbReference>
<dbReference type="InterPro" id="IPR049712">
    <property type="entry name" value="Poly_export"/>
</dbReference>
<protein>
    <submittedName>
        <fullName evidence="18">Polysaccharide biosynthesis/export family protein</fullName>
    </submittedName>
</protein>
<keyword evidence="14" id="KW-0449">Lipoprotein</keyword>
<dbReference type="InterPro" id="IPR054765">
    <property type="entry name" value="SLBB_dom"/>
</dbReference>
<evidence type="ECO:0000256" key="11">
    <source>
        <dbReference type="ARBA" id="ARBA00023136"/>
    </source>
</evidence>
<evidence type="ECO:0000256" key="14">
    <source>
        <dbReference type="ARBA" id="ARBA00023288"/>
    </source>
</evidence>
<proteinExistence type="inferred from homology"/>
<evidence type="ECO:0000256" key="7">
    <source>
        <dbReference type="ARBA" id="ARBA00022729"/>
    </source>
</evidence>
<keyword evidence="5" id="KW-0762">Sugar transport</keyword>
<evidence type="ECO:0000259" key="17">
    <source>
        <dbReference type="Pfam" id="PF22461"/>
    </source>
</evidence>
<organism evidence="18 19">
    <name type="scientific">Oceaniferula marina</name>
    <dbReference type="NCBI Taxonomy" id="2748318"/>
    <lineage>
        <taxon>Bacteria</taxon>
        <taxon>Pseudomonadati</taxon>
        <taxon>Verrucomicrobiota</taxon>
        <taxon>Verrucomicrobiia</taxon>
        <taxon>Verrucomicrobiales</taxon>
        <taxon>Verrucomicrobiaceae</taxon>
        <taxon>Oceaniferula</taxon>
    </lineage>
</organism>
<comment type="similarity">
    <text evidence="2">Belongs to the BexD/CtrA/VexA family.</text>
</comment>
<dbReference type="Pfam" id="PF22461">
    <property type="entry name" value="SLBB_2"/>
    <property type="match status" value="1"/>
</dbReference>
<dbReference type="InterPro" id="IPR003715">
    <property type="entry name" value="Poly_export_N"/>
</dbReference>
<evidence type="ECO:0000256" key="15">
    <source>
        <dbReference type="SAM" id="SignalP"/>
    </source>
</evidence>
<keyword evidence="6" id="KW-0812">Transmembrane</keyword>
<accession>A0A851GI38</accession>
<dbReference type="PANTHER" id="PTHR33619">
    <property type="entry name" value="POLYSACCHARIDE EXPORT PROTEIN GFCE-RELATED"/>
    <property type="match status" value="1"/>
</dbReference>
<evidence type="ECO:0000256" key="5">
    <source>
        <dbReference type="ARBA" id="ARBA00022597"/>
    </source>
</evidence>
<dbReference type="GO" id="GO:0015159">
    <property type="term" value="F:polysaccharide transmembrane transporter activity"/>
    <property type="evidence" value="ECO:0007669"/>
    <property type="project" value="InterPro"/>
</dbReference>
<keyword evidence="4" id="KW-1134">Transmembrane beta strand</keyword>
<evidence type="ECO:0000256" key="2">
    <source>
        <dbReference type="ARBA" id="ARBA00009450"/>
    </source>
</evidence>
<dbReference type="Proteomes" id="UP000557872">
    <property type="component" value="Unassembled WGS sequence"/>
</dbReference>
<keyword evidence="13" id="KW-0998">Cell outer membrane</keyword>
<evidence type="ECO:0000313" key="19">
    <source>
        <dbReference type="Proteomes" id="UP000557872"/>
    </source>
</evidence>
<evidence type="ECO:0000256" key="4">
    <source>
        <dbReference type="ARBA" id="ARBA00022452"/>
    </source>
</evidence>
<keyword evidence="10" id="KW-0626">Porin</keyword>
<evidence type="ECO:0000256" key="13">
    <source>
        <dbReference type="ARBA" id="ARBA00023237"/>
    </source>
</evidence>
<keyword evidence="7 15" id="KW-0732">Signal</keyword>
<reference evidence="18 19" key="1">
    <citation type="submission" date="2020-07" db="EMBL/GenBank/DDBJ databases">
        <title>Roseicoccus Jingziensis gen. nov., sp. nov., isolated from coastal seawater.</title>
        <authorList>
            <person name="Feng X."/>
        </authorList>
    </citation>
    <scope>NUCLEOTIDE SEQUENCE [LARGE SCALE GENOMIC DNA]</scope>
    <source>
        <strain evidence="18 19">N1E253</strain>
    </source>
</reference>
<dbReference type="GO" id="GO:0006811">
    <property type="term" value="P:monoatomic ion transport"/>
    <property type="evidence" value="ECO:0007669"/>
    <property type="project" value="UniProtKB-KW"/>
</dbReference>
<sequence length="194" mass="21042">MKKLHGFVCLATVLLACLNFASAQAISPKEFLTVEIRGIPQGEQARVTGRYMVTPDGQLFLPMIKGGIQASGIDSAKLSRRIEAAYKDAGIYQDPRITVVSQKNEGEGGIDAAEVSVTGRVNRNGPVAFKRDMTLLKAIAAAGGVDMFGTIKRVELHRGNKKTIYDLRKDESKRVKVQEGDLIVVPQKGPFDGQ</sequence>
<evidence type="ECO:0000256" key="6">
    <source>
        <dbReference type="ARBA" id="ARBA00022692"/>
    </source>
</evidence>
<dbReference type="Pfam" id="PF02563">
    <property type="entry name" value="Poly_export"/>
    <property type="match status" value="1"/>
</dbReference>
<name>A0A851GI38_9BACT</name>
<keyword evidence="12" id="KW-0564">Palmitate</keyword>
<comment type="subcellular location">
    <subcellularLocation>
        <location evidence="1">Cell outer membrane</location>
        <topology evidence="1">Multi-pass membrane protein</topology>
    </subcellularLocation>
</comment>
<dbReference type="EMBL" id="JACBAZ010000012">
    <property type="protein sequence ID" value="NWK57448.1"/>
    <property type="molecule type" value="Genomic_DNA"/>
</dbReference>
<evidence type="ECO:0000256" key="10">
    <source>
        <dbReference type="ARBA" id="ARBA00023114"/>
    </source>
</evidence>
<feature type="signal peptide" evidence="15">
    <location>
        <begin position="1"/>
        <end position="25"/>
    </location>
</feature>
<dbReference type="RefSeq" id="WP_178934526.1">
    <property type="nucleotide sequence ID" value="NZ_JACBAZ010000012.1"/>
</dbReference>
<evidence type="ECO:0000256" key="9">
    <source>
        <dbReference type="ARBA" id="ARBA00023065"/>
    </source>
</evidence>
<dbReference type="GO" id="GO:0015288">
    <property type="term" value="F:porin activity"/>
    <property type="evidence" value="ECO:0007669"/>
    <property type="project" value="UniProtKB-KW"/>
</dbReference>